<feature type="coiled-coil region" evidence="12">
    <location>
        <begin position="476"/>
        <end position="672"/>
    </location>
</feature>
<keyword evidence="10 12" id="KW-0175">Coiled coil</keyword>
<dbReference type="InterPro" id="IPR008636">
    <property type="entry name" value="Hook_C"/>
</dbReference>
<evidence type="ECO:0000256" key="6">
    <source>
        <dbReference type="ARBA" id="ARBA00022490"/>
    </source>
</evidence>
<keyword evidence="14" id="KW-0732">Signal</keyword>
<evidence type="ECO:0000256" key="4">
    <source>
        <dbReference type="ARBA" id="ARBA00011241"/>
    </source>
</evidence>
<comment type="similarity">
    <text evidence="3">Belongs to the hook family.</text>
</comment>
<keyword evidence="16" id="KW-1185">Reference proteome</keyword>
<evidence type="ECO:0000256" key="9">
    <source>
        <dbReference type="ARBA" id="ARBA00022753"/>
    </source>
</evidence>
<dbReference type="CDD" id="cd22222">
    <property type="entry name" value="HkD_Hook"/>
    <property type="match status" value="1"/>
</dbReference>
<proteinExistence type="inferred from homology"/>
<feature type="chain" id="PRO_5026916237" description="Protein hook" evidence="14">
    <location>
        <begin position="20"/>
        <end position="725"/>
    </location>
</feature>
<dbReference type="PANTHER" id="PTHR18947">
    <property type="entry name" value="HOOK PROTEINS"/>
    <property type="match status" value="1"/>
</dbReference>
<dbReference type="GO" id="GO:0051959">
    <property type="term" value="F:dynein light intermediate chain binding"/>
    <property type="evidence" value="ECO:0007669"/>
    <property type="project" value="TreeGrafter"/>
</dbReference>
<evidence type="ECO:0000256" key="13">
    <source>
        <dbReference type="SAM" id="MobiDB-lite"/>
    </source>
</evidence>
<dbReference type="Pfam" id="PF19047">
    <property type="entry name" value="HOOK_N"/>
    <property type="match status" value="1"/>
</dbReference>
<protein>
    <recommendedName>
        <fullName evidence="5">Protein hook</fullName>
    </recommendedName>
</protein>
<comment type="subcellular location">
    <subcellularLocation>
        <location evidence="2">Cytoplasm</location>
        <location evidence="2">Cytoskeleton</location>
    </subcellularLocation>
    <subcellularLocation>
        <location evidence="1">Endosome</location>
    </subcellularLocation>
</comment>
<dbReference type="RefSeq" id="XP_026282524.1">
    <property type="nucleotide sequence ID" value="XM_026426739.2"/>
</dbReference>
<accession>A0A6J1SMK2</accession>
<dbReference type="GO" id="GO:0030705">
    <property type="term" value="P:cytoskeleton-dependent intracellular transport"/>
    <property type="evidence" value="ECO:0007669"/>
    <property type="project" value="InterPro"/>
</dbReference>
<keyword evidence="6" id="KW-0963">Cytoplasm</keyword>
<dbReference type="KEGG" id="foc:113209306"/>
<dbReference type="GO" id="GO:0005768">
    <property type="term" value="C:endosome"/>
    <property type="evidence" value="ECO:0007669"/>
    <property type="project" value="UniProtKB-SubCell"/>
</dbReference>
<evidence type="ECO:0000256" key="2">
    <source>
        <dbReference type="ARBA" id="ARBA00004245"/>
    </source>
</evidence>
<evidence type="ECO:0000256" key="11">
    <source>
        <dbReference type="ARBA" id="ARBA00023212"/>
    </source>
</evidence>
<dbReference type="PROSITE" id="PS50021">
    <property type="entry name" value="CH"/>
    <property type="match status" value="1"/>
</dbReference>
<evidence type="ECO:0000313" key="17">
    <source>
        <dbReference type="RefSeq" id="XP_026282524.1"/>
    </source>
</evidence>
<evidence type="ECO:0000259" key="15">
    <source>
        <dbReference type="PROSITE" id="PS50021"/>
    </source>
</evidence>
<feature type="region of interest" description="Disordered" evidence="13">
    <location>
        <begin position="700"/>
        <end position="725"/>
    </location>
</feature>
<dbReference type="SUPFAM" id="SSF116907">
    <property type="entry name" value="Hook domain"/>
    <property type="match status" value="1"/>
</dbReference>
<keyword evidence="9" id="KW-0967">Endosome</keyword>
<dbReference type="FunFam" id="1.10.418.10:FF:000024">
    <property type="entry name" value="Hook homolog 3 (Drosophila)"/>
    <property type="match status" value="1"/>
</dbReference>
<sequence length="725" mass="83591">MELCHSLLTWLHTLNLSASHSTPQETSDGVAVAQALNQIAPEWFTSSWLAKIKIDVGDNWRLKVSNLKKIVEKIVDYYQDNFNQTLPDSVKPDVNRIGEQGDEAELGKLLQLVLGCAVNCNQKQDYITAIMAMEEDVQQVIMQSIQALEGNVGSNAASLAPSLDPDGPQLTRVLAELEQAVDARDELARRCQELDLQASLLQEEKASLLHENRRAQERLRQLEAEEASVGSGNRLQELRRQLDSVKEELYKVETSRDDYRAKIDLQDQELKELRIRTDELQRKAEEAQHLKDEVDILRETADRVGQYEATITSYKKKLDEASDMRRQLKLLEDKNLELVQQTLQLEDEVKKSGTWRPQLEQYKKQVAELHSQLAEETKRADRAVFESRKAAEKLTAAQREKERLILERDTLKENNEELKCLQMQAQPTTVSPGAHSAEDEMSEGMISPDVRQRLMRLEHENKLLKLNQRGPEEEKVAIVQALLDDANQRNEMLTAENRRNTQRLYELESQVADLMEKNAEGGADLKTHLSELRMQLKQAQDEKDRRNNQIEQKEVALEESRQTLSSLQETVKKSRQEIVSLEETIKHKDIEKQNLEEQLKRKEQEKQAIEDKYKRCMEKAKTVINSLEPKKVMPNVDVNVLCNQLSEKNSVIEELEREKEKYKQTREMEDRLMSSALHTLGLSRHREAVDLHLANLNSGQGQSFLARQRQPTNRRRTTPHNYNSK</sequence>
<dbReference type="InterPro" id="IPR043936">
    <property type="entry name" value="HOOK_N"/>
</dbReference>
<comment type="subunit">
    <text evidence="4">Homodimer. Interacts with microtubules via its N-terminus.</text>
</comment>
<reference evidence="17" key="1">
    <citation type="submission" date="2025-08" db="UniProtKB">
        <authorList>
            <consortium name="RefSeq"/>
        </authorList>
    </citation>
    <scope>IDENTIFICATION</scope>
    <source>
        <tissue evidence="17">Whole organism</tissue>
    </source>
</reference>
<evidence type="ECO:0000256" key="1">
    <source>
        <dbReference type="ARBA" id="ARBA00004177"/>
    </source>
</evidence>
<dbReference type="GO" id="GO:0006897">
    <property type="term" value="P:endocytosis"/>
    <property type="evidence" value="ECO:0007669"/>
    <property type="project" value="UniProtKB-KW"/>
</dbReference>
<organism evidence="16 17">
    <name type="scientific">Frankliniella occidentalis</name>
    <name type="common">Western flower thrips</name>
    <name type="synonym">Euthrips occidentalis</name>
    <dbReference type="NCBI Taxonomy" id="133901"/>
    <lineage>
        <taxon>Eukaryota</taxon>
        <taxon>Metazoa</taxon>
        <taxon>Ecdysozoa</taxon>
        <taxon>Arthropoda</taxon>
        <taxon>Hexapoda</taxon>
        <taxon>Insecta</taxon>
        <taxon>Pterygota</taxon>
        <taxon>Neoptera</taxon>
        <taxon>Paraneoptera</taxon>
        <taxon>Thysanoptera</taxon>
        <taxon>Terebrantia</taxon>
        <taxon>Thripoidea</taxon>
        <taxon>Thripidae</taxon>
        <taxon>Frankliniella</taxon>
    </lineage>
</organism>
<dbReference type="GO" id="GO:0005874">
    <property type="term" value="C:microtubule"/>
    <property type="evidence" value="ECO:0007669"/>
    <property type="project" value="UniProtKB-KW"/>
</dbReference>
<dbReference type="InterPro" id="IPR036872">
    <property type="entry name" value="CH_dom_sf"/>
</dbReference>
<evidence type="ECO:0000256" key="7">
    <source>
        <dbReference type="ARBA" id="ARBA00022583"/>
    </source>
</evidence>
<dbReference type="GO" id="GO:0031122">
    <property type="term" value="P:cytoplasmic microtubule organization"/>
    <property type="evidence" value="ECO:0007669"/>
    <property type="project" value="InterPro"/>
</dbReference>
<dbReference type="GO" id="GO:0008017">
    <property type="term" value="F:microtubule binding"/>
    <property type="evidence" value="ECO:0007669"/>
    <property type="project" value="InterPro"/>
</dbReference>
<feature type="signal peptide" evidence="14">
    <location>
        <begin position="1"/>
        <end position="19"/>
    </location>
</feature>
<evidence type="ECO:0000256" key="10">
    <source>
        <dbReference type="ARBA" id="ARBA00023054"/>
    </source>
</evidence>
<evidence type="ECO:0000256" key="14">
    <source>
        <dbReference type="SAM" id="SignalP"/>
    </source>
</evidence>
<gene>
    <name evidence="17" type="primary">LOC113209306</name>
</gene>
<evidence type="ECO:0000256" key="5">
    <source>
        <dbReference type="ARBA" id="ARBA00018971"/>
    </source>
</evidence>
<keyword evidence="7" id="KW-0254">Endocytosis</keyword>
<name>A0A6J1SMK2_FRAOC</name>
<keyword evidence="8" id="KW-0493">Microtubule</keyword>
<dbReference type="InterPro" id="IPR001715">
    <property type="entry name" value="CH_dom"/>
</dbReference>
<evidence type="ECO:0000313" key="16">
    <source>
        <dbReference type="Proteomes" id="UP000504606"/>
    </source>
</evidence>
<dbReference type="OrthoDB" id="49395at2759"/>
<dbReference type="CTD" id="35169"/>
<dbReference type="Pfam" id="PF05622">
    <property type="entry name" value="HOOK"/>
    <property type="match status" value="1"/>
</dbReference>
<dbReference type="GO" id="GO:0005813">
    <property type="term" value="C:centrosome"/>
    <property type="evidence" value="ECO:0007669"/>
    <property type="project" value="TreeGrafter"/>
</dbReference>
<feature type="domain" description="Calponin-homology (CH)" evidence="15">
    <location>
        <begin position="1"/>
        <end position="117"/>
    </location>
</feature>
<evidence type="ECO:0000256" key="12">
    <source>
        <dbReference type="SAM" id="Coils"/>
    </source>
</evidence>
<evidence type="ECO:0000256" key="8">
    <source>
        <dbReference type="ARBA" id="ARBA00022701"/>
    </source>
</evidence>
<dbReference type="Gene3D" id="1.10.418.10">
    <property type="entry name" value="Calponin-like domain"/>
    <property type="match status" value="1"/>
</dbReference>
<dbReference type="AlphaFoldDB" id="A0A6J1SMK2"/>
<dbReference type="PANTHER" id="PTHR18947:SF39">
    <property type="entry name" value="PROTEIN HOOK"/>
    <property type="match status" value="1"/>
</dbReference>
<dbReference type="GeneID" id="113209306"/>
<dbReference type="Proteomes" id="UP000504606">
    <property type="component" value="Unplaced"/>
</dbReference>
<evidence type="ECO:0000256" key="3">
    <source>
        <dbReference type="ARBA" id="ARBA00006946"/>
    </source>
</evidence>
<keyword evidence="11" id="KW-0206">Cytoskeleton</keyword>
<feature type="coiled-coil region" evidence="12">
    <location>
        <begin position="170"/>
        <end position="421"/>
    </location>
</feature>